<dbReference type="Gene3D" id="1.25.40.390">
    <property type="match status" value="1"/>
</dbReference>
<dbReference type="InterPro" id="IPR041662">
    <property type="entry name" value="SusD-like_2"/>
</dbReference>
<comment type="caution">
    <text evidence="2">The sequence shown here is derived from an EMBL/GenBank/DDBJ whole genome shotgun (WGS) entry which is preliminary data.</text>
</comment>
<dbReference type="AlphaFoldDB" id="A0AAP2DHH0"/>
<gene>
    <name evidence="2" type="ORF">KK083_00250</name>
</gene>
<dbReference type="SUPFAM" id="SSF48452">
    <property type="entry name" value="TPR-like"/>
    <property type="match status" value="1"/>
</dbReference>
<name>A0AAP2DHH0_9BACT</name>
<dbReference type="RefSeq" id="WP_254158769.1">
    <property type="nucleotide sequence ID" value="NZ_JAHESF010000001.1"/>
</dbReference>
<accession>A0AAP2DHH0</accession>
<evidence type="ECO:0000313" key="2">
    <source>
        <dbReference type="EMBL" id="MBT1695282.1"/>
    </source>
</evidence>
<feature type="signal peptide" evidence="1">
    <location>
        <begin position="1"/>
        <end position="21"/>
    </location>
</feature>
<feature type="chain" id="PRO_5043016866" evidence="1">
    <location>
        <begin position="22"/>
        <end position="533"/>
    </location>
</feature>
<proteinExistence type="predicted"/>
<dbReference type="Pfam" id="PF12771">
    <property type="entry name" value="SusD-like_2"/>
    <property type="match status" value="1"/>
</dbReference>
<organism evidence="2 3">
    <name type="scientific">Chryseosolibacter histidini</name>
    <dbReference type="NCBI Taxonomy" id="2782349"/>
    <lineage>
        <taxon>Bacteria</taxon>
        <taxon>Pseudomonadati</taxon>
        <taxon>Bacteroidota</taxon>
        <taxon>Cytophagia</taxon>
        <taxon>Cytophagales</taxon>
        <taxon>Chryseotaleaceae</taxon>
        <taxon>Chryseosolibacter</taxon>
    </lineage>
</organism>
<evidence type="ECO:0000256" key="1">
    <source>
        <dbReference type="SAM" id="SignalP"/>
    </source>
</evidence>
<dbReference type="EMBL" id="JAHESF010000001">
    <property type="protein sequence ID" value="MBT1695282.1"/>
    <property type="molecule type" value="Genomic_DNA"/>
</dbReference>
<dbReference type="InterPro" id="IPR011990">
    <property type="entry name" value="TPR-like_helical_dom_sf"/>
</dbReference>
<reference evidence="2 3" key="1">
    <citation type="submission" date="2021-05" db="EMBL/GenBank/DDBJ databases">
        <title>A Polyphasic approach of four new species of the genus Ohtaekwangia: Ohtaekwangia histidinii sp. nov., Ohtaekwangia cretensis sp. nov., Ohtaekwangia indiensis sp. nov., Ohtaekwangia reichenbachii sp. nov. from diverse environment.</title>
        <authorList>
            <person name="Octaviana S."/>
        </authorList>
    </citation>
    <scope>NUCLEOTIDE SEQUENCE [LARGE SCALE GENOMIC DNA]</scope>
    <source>
        <strain evidence="2 3">PWU4</strain>
    </source>
</reference>
<dbReference type="Proteomes" id="UP001319200">
    <property type="component" value="Unassembled WGS sequence"/>
</dbReference>
<keyword evidence="2" id="KW-0449">Lipoprotein</keyword>
<evidence type="ECO:0000313" key="3">
    <source>
        <dbReference type="Proteomes" id="UP001319200"/>
    </source>
</evidence>
<keyword evidence="3" id="KW-1185">Reference proteome</keyword>
<protein>
    <submittedName>
        <fullName evidence="2">SusD/RagB family nutrient-binding outer membrane lipoprotein</fullName>
    </submittedName>
</protein>
<sequence>MKLINKTILAALIAASPLTGCDTDALHDLNVNPQALNTIPMPILFTTAELGSASGGSSGDNRYIDWRTNIGFAGYAIQQLSTATGGISPGDKYFDNVESYAAPWEFIYGDQLKNLAEIIKQTGPGGYDEGNNNIRQAARILRVFNFHRLTDYYGNIPYNEALKGIEKVFFPTYNTQQEIYTDLLKELDEATAAMQPLVSTNRDDVAFAEADLIYDGDIAKWKKFGYSLMLRLAMRVSNVALPMANTYVAKAVAGGVFTTNDDNVWIPMNDGPNEWTNQNGISRAFSAGDGGQPTTLSKSLIDALKGPNAGSTVDDDPRLFIFSEGFNGNTDPLAQRGLPNGLDQTMIDAMEGKTGVVVAETFSQMNDKLLDDADPYMLMNYAEVEFLLAEAGERGIGGVSAATAAAHYAAGVKAAMQMYTPFDATLAVSDAAVTAYLAARPYPVAGTLTAKLDAIGTQLWLSKFMNWWDAWSDWRRTGFPALTPTNYPGNVTGGTIPVKLRLPSHEVAGNPNYLTGATMPDLPTTKVWWDGGN</sequence>
<keyword evidence="1" id="KW-0732">Signal</keyword>